<feature type="transmembrane region" description="Helical" evidence="1">
    <location>
        <begin position="347"/>
        <end position="365"/>
    </location>
</feature>
<feature type="transmembrane region" description="Helical" evidence="1">
    <location>
        <begin position="372"/>
        <end position="391"/>
    </location>
</feature>
<name>A0A1C0Y7Z2_9BACL</name>
<protein>
    <recommendedName>
        <fullName evidence="4">Oligosaccharide repeat unit polymerase</fullName>
    </recommendedName>
</protein>
<feature type="transmembrane region" description="Helical" evidence="1">
    <location>
        <begin position="397"/>
        <end position="424"/>
    </location>
</feature>
<sequence length="430" mass="49076">MLQIIGLTQLISLVAVCYLEFQVKSRAIFFWGTLLIMIGIPQFIEMTITSDINKLFIMAKASLFMIIFNIMYLITRGLIVSKNEITFKGLSSHSSFNEKFISKSFLIVLSLSLGMLLSIAIVHFGGIGQATWGRFYIFYSQLNLLHPYRLNSYVFFGVAGIGLYFLLKKKYLWASISMLIIFSVAMISGNRIQILPLIVGIAIVVIIKSKGIGFKKTIQLSLLALTTVYIVYMLRVIRIKGSLEYFISTFNLKEINEMILNQIIGDDGELGLRNAFYYFIQFNNNFPGFNEGASYVRILLFWLPTQLSGGIKPPDFAVSMGTAYSGDFSNTTFSMHPTFYGDLFANFWWYGVLLAIFWAFVFKYFDKLINHLNLFPNIFLTVTVCSAYIIFARGSLYNGFFMLITSTLFFYVIYVMLGILLNFIKKNKTI</sequence>
<evidence type="ECO:0000256" key="1">
    <source>
        <dbReference type="SAM" id="Phobius"/>
    </source>
</evidence>
<keyword evidence="3" id="KW-1185">Reference proteome</keyword>
<feature type="transmembrane region" description="Helical" evidence="1">
    <location>
        <begin position="173"/>
        <end position="206"/>
    </location>
</feature>
<proteinExistence type="predicted"/>
<evidence type="ECO:0008006" key="4">
    <source>
        <dbReference type="Google" id="ProtNLM"/>
    </source>
</evidence>
<keyword evidence="1" id="KW-1133">Transmembrane helix</keyword>
<feature type="transmembrane region" description="Helical" evidence="1">
    <location>
        <begin position="218"/>
        <end position="237"/>
    </location>
</feature>
<dbReference type="EMBL" id="MASJ01000038">
    <property type="protein sequence ID" value="OCS83281.1"/>
    <property type="molecule type" value="Genomic_DNA"/>
</dbReference>
<accession>A0A1C0Y7Z2</accession>
<dbReference type="OrthoDB" id="2078413at2"/>
<keyword evidence="1" id="KW-0472">Membrane</keyword>
<feature type="transmembrane region" description="Helical" evidence="1">
    <location>
        <begin position="105"/>
        <end position="127"/>
    </location>
</feature>
<evidence type="ECO:0000313" key="3">
    <source>
        <dbReference type="Proteomes" id="UP000093199"/>
    </source>
</evidence>
<evidence type="ECO:0000313" key="2">
    <source>
        <dbReference type="EMBL" id="OCS83281.1"/>
    </source>
</evidence>
<keyword evidence="1" id="KW-0812">Transmembrane</keyword>
<dbReference type="AlphaFoldDB" id="A0A1C0Y7Z2"/>
<gene>
    <name evidence="2" type="ORF">A6M13_04460</name>
</gene>
<organism evidence="2 3">
    <name type="scientific">Caryophanon tenue</name>
    <dbReference type="NCBI Taxonomy" id="33978"/>
    <lineage>
        <taxon>Bacteria</taxon>
        <taxon>Bacillati</taxon>
        <taxon>Bacillota</taxon>
        <taxon>Bacilli</taxon>
        <taxon>Bacillales</taxon>
        <taxon>Caryophanaceae</taxon>
        <taxon>Caryophanon</taxon>
    </lineage>
</organism>
<dbReference type="Proteomes" id="UP000093199">
    <property type="component" value="Unassembled WGS sequence"/>
</dbReference>
<comment type="caution">
    <text evidence="2">The sequence shown here is derived from an EMBL/GenBank/DDBJ whole genome shotgun (WGS) entry which is preliminary data.</text>
</comment>
<dbReference type="RefSeq" id="WP_066546855.1">
    <property type="nucleotide sequence ID" value="NZ_MASJ01000038.1"/>
</dbReference>
<feature type="transmembrane region" description="Helical" evidence="1">
    <location>
        <begin position="55"/>
        <end position="74"/>
    </location>
</feature>
<dbReference type="STRING" id="33978.A6M13_04460"/>
<feature type="transmembrane region" description="Helical" evidence="1">
    <location>
        <begin position="29"/>
        <end position="48"/>
    </location>
</feature>
<reference evidence="2 3" key="1">
    <citation type="submission" date="2016-07" db="EMBL/GenBank/DDBJ databases">
        <title>Caryophanon tenue genome sequencing.</title>
        <authorList>
            <person name="Verma A."/>
            <person name="Pal Y."/>
            <person name="Krishnamurthi S."/>
        </authorList>
    </citation>
    <scope>NUCLEOTIDE SEQUENCE [LARGE SCALE GENOMIC DNA]</scope>
    <source>
        <strain evidence="2 3">DSM 14152</strain>
    </source>
</reference>
<feature type="transmembrane region" description="Helical" evidence="1">
    <location>
        <begin position="148"/>
        <end position="167"/>
    </location>
</feature>